<evidence type="ECO:0000313" key="1">
    <source>
        <dbReference type="Proteomes" id="UP000887580"/>
    </source>
</evidence>
<proteinExistence type="predicted"/>
<organism evidence="1 2">
    <name type="scientific">Panagrolaimus sp. PS1159</name>
    <dbReference type="NCBI Taxonomy" id="55785"/>
    <lineage>
        <taxon>Eukaryota</taxon>
        <taxon>Metazoa</taxon>
        <taxon>Ecdysozoa</taxon>
        <taxon>Nematoda</taxon>
        <taxon>Chromadorea</taxon>
        <taxon>Rhabditida</taxon>
        <taxon>Tylenchina</taxon>
        <taxon>Panagrolaimomorpha</taxon>
        <taxon>Panagrolaimoidea</taxon>
        <taxon>Panagrolaimidae</taxon>
        <taxon>Panagrolaimus</taxon>
    </lineage>
</organism>
<accession>A0AC35FPV9</accession>
<evidence type="ECO:0000313" key="2">
    <source>
        <dbReference type="WBParaSite" id="PS1159_v2.g19701.t1"/>
    </source>
</evidence>
<dbReference type="WBParaSite" id="PS1159_v2.g19701.t1">
    <property type="protein sequence ID" value="PS1159_v2.g19701.t1"/>
    <property type="gene ID" value="PS1159_v2.g19701"/>
</dbReference>
<protein>
    <submittedName>
        <fullName evidence="2">Uncharacterized protein</fullName>
    </submittedName>
</protein>
<sequence>MQNSNGQCSAFVSSSSVVSDGDNNKDDENNPIVDESLILLKNNNISTSPSSATEDPDDMDSGSASCGGVTIVFLIACIILCLKLFTLPILKNLTSLTKQIRSSTMHPQIADPRIRINAFSMHETFNAPTAASGIPRLPSATFSHNSTQIPTPRINRSRPNSSNNLVHNQNQSEPEQLQGHSFFLTIPPPPSYQESINALPPSYENISNLP</sequence>
<dbReference type="Proteomes" id="UP000887580">
    <property type="component" value="Unplaced"/>
</dbReference>
<name>A0AC35FPV9_9BILA</name>
<reference evidence="2" key="1">
    <citation type="submission" date="2022-11" db="UniProtKB">
        <authorList>
            <consortium name="WormBaseParasite"/>
        </authorList>
    </citation>
    <scope>IDENTIFICATION</scope>
</reference>